<dbReference type="InterPro" id="IPR001077">
    <property type="entry name" value="COMT_C"/>
</dbReference>
<evidence type="ECO:0000256" key="1">
    <source>
        <dbReference type="ARBA" id="ARBA00022603"/>
    </source>
</evidence>
<dbReference type="Gene3D" id="1.10.10.10">
    <property type="entry name" value="Winged helix-like DNA-binding domain superfamily/Winged helix DNA-binding domain"/>
    <property type="match status" value="1"/>
</dbReference>
<dbReference type="GO" id="GO:0032259">
    <property type="term" value="P:methylation"/>
    <property type="evidence" value="ECO:0007669"/>
    <property type="project" value="UniProtKB-KW"/>
</dbReference>
<organism evidence="6 7">
    <name type="scientific">Dactylosporangium sucinum</name>
    <dbReference type="NCBI Taxonomy" id="1424081"/>
    <lineage>
        <taxon>Bacteria</taxon>
        <taxon>Bacillati</taxon>
        <taxon>Actinomycetota</taxon>
        <taxon>Actinomycetes</taxon>
        <taxon>Micromonosporales</taxon>
        <taxon>Micromonosporaceae</taxon>
        <taxon>Dactylosporangium</taxon>
    </lineage>
</organism>
<keyword evidence="7" id="KW-1185">Reference proteome</keyword>
<dbReference type="AlphaFoldDB" id="A0A917TUB7"/>
<evidence type="ECO:0000256" key="2">
    <source>
        <dbReference type="ARBA" id="ARBA00022679"/>
    </source>
</evidence>
<accession>A0A917TUB7</accession>
<dbReference type="GO" id="GO:0008171">
    <property type="term" value="F:O-methyltransferase activity"/>
    <property type="evidence" value="ECO:0007669"/>
    <property type="project" value="InterPro"/>
</dbReference>
<gene>
    <name evidence="6" type="ORF">GCM10007977_042560</name>
</gene>
<evidence type="ECO:0000313" key="6">
    <source>
        <dbReference type="EMBL" id="GGM36574.1"/>
    </source>
</evidence>
<dbReference type="PROSITE" id="PS51683">
    <property type="entry name" value="SAM_OMT_II"/>
    <property type="match status" value="1"/>
</dbReference>
<protein>
    <submittedName>
        <fullName evidence="6">Methyltransferase</fullName>
    </submittedName>
</protein>
<dbReference type="Pfam" id="PF00891">
    <property type="entry name" value="Methyltransf_2"/>
    <property type="match status" value="1"/>
</dbReference>
<dbReference type="EMBL" id="BMPI01000020">
    <property type="protein sequence ID" value="GGM36574.1"/>
    <property type="molecule type" value="Genomic_DNA"/>
</dbReference>
<feature type="domain" description="O-methyltransferase C-terminal" evidence="4">
    <location>
        <begin position="114"/>
        <end position="322"/>
    </location>
</feature>
<reference evidence="6" key="1">
    <citation type="journal article" date="2014" name="Int. J. Syst. Evol. Microbiol.">
        <title>Complete genome sequence of Corynebacterium casei LMG S-19264T (=DSM 44701T), isolated from a smear-ripened cheese.</title>
        <authorList>
            <consortium name="US DOE Joint Genome Institute (JGI-PGF)"/>
            <person name="Walter F."/>
            <person name="Albersmeier A."/>
            <person name="Kalinowski J."/>
            <person name="Ruckert C."/>
        </authorList>
    </citation>
    <scope>NUCLEOTIDE SEQUENCE</scope>
    <source>
        <strain evidence="6">JCM 19831</strain>
    </source>
</reference>
<dbReference type="Gene3D" id="3.40.50.150">
    <property type="entry name" value="Vaccinia Virus protein VP39"/>
    <property type="match status" value="1"/>
</dbReference>
<sequence length="343" mass="36513">MHNPTDFAGTTAVLSLLSGAITTQVVSAGVSLGLPDYLSERPRSAADLAGDTGVDLSNLLRIVRAWAAFGLLAIDDAGALRQTPLTPLLRRDMPGSLHHRSLQLGHPDLFRVFEGLATALLDGGCAFEAAHKRTMYEFFGDRPSLGELFVRDLSANSAGIGDELARAYGFSDVSTVVDIGGGDGRMLTRLLHAWPHLRGTVFERAEVLSAAKRLLNAEGMLDRCAVVTGDFFAGVPAGHDVYLLKYVLQDWGDAEATALLRSCRAAMGQGSRLLILEQIIPDRPTATPRAQSAVLDDLLVFSFTGGGNRTMSELAALVHGSGLAIREPATRLPQVDVVECVPA</sequence>
<dbReference type="Proteomes" id="UP000642070">
    <property type="component" value="Unassembled WGS sequence"/>
</dbReference>
<evidence type="ECO:0000313" key="7">
    <source>
        <dbReference type="Proteomes" id="UP000642070"/>
    </source>
</evidence>
<dbReference type="PANTHER" id="PTHR43712">
    <property type="entry name" value="PUTATIVE (AFU_ORTHOLOGUE AFUA_4G14580)-RELATED"/>
    <property type="match status" value="1"/>
</dbReference>
<dbReference type="InterPro" id="IPR016461">
    <property type="entry name" value="COMT-like"/>
</dbReference>
<dbReference type="Pfam" id="PF08100">
    <property type="entry name" value="Dimerisation"/>
    <property type="match status" value="1"/>
</dbReference>
<dbReference type="GO" id="GO:0046983">
    <property type="term" value="F:protein dimerization activity"/>
    <property type="evidence" value="ECO:0007669"/>
    <property type="project" value="InterPro"/>
</dbReference>
<dbReference type="InterPro" id="IPR029063">
    <property type="entry name" value="SAM-dependent_MTases_sf"/>
</dbReference>
<dbReference type="PANTHER" id="PTHR43712:SF2">
    <property type="entry name" value="O-METHYLTRANSFERASE CICE"/>
    <property type="match status" value="1"/>
</dbReference>
<keyword evidence="2" id="KW-0808">Transferase</keyword>
<reference evidence="6" key="2">
    <citation type="submission" date="2020-09" db="EMBL/GenBank/DDBJ databases">
        <authorList>
            <person name="Sun Q."/>
            <person name="Ohkuma M."/>
        </authorList>
    </citation>
    <scope>NUCLEOTIDE SEQUENCE</scope>
    <source>
        <strain evidence="6">JCM 19831</strain>
    </source>
</reference>
<dbReference type="RefSeq" id="WP_190251650.1">
    <property type="nucleotide sequence ID" value="NZ_BMPI01000020.1"/>
</dbReference>
<dbReference type="SUPFAM" id="SSF53335">
    <property type="entry name" value="S-adenosyl-L-methionine-dependent methyltransferases"/>
    <property type="match status" value="1"/>
</dbReference>
<feature type="domain" description="O-methyltransferase dimerisation" evidence="5">
    <location>
        <begin position="15"/>
        <end position="85"/>
    </location>
</feature>
<dbReference type="CDD" id="cd02440">
    <property type="entry name" value="AdoMet_MTases"/>
    <property type="match status" value="1"/>
</dbReference>
<keyword evidence="3" id="KW-0949">S-adenosyl-L-methionine</keyword>
<evidence type="ECO:0000259" key="5">
    <source>
        <dbReference type="Pfam" id="PF08100"/>
    </source>
</evidence>
<dbReference type="SUPFAM" id="SSF46785">
    <property type="entry name" value="Winged helix' DNA-binding domain"/>
    <property type="match status" value="1"/>
</dbReference>
<dbReference type="PIRSF" id="PIRSF005739">
    <property type="entry name" value="O-mtase"/>
    <property type="match status" value="1"/>
</dbReference>
<proteinExistence type="predicted"/>
<keyword evidence="1 6" id="KW-0489">Methyltransferase</keyword>
<evidence type="ECO:0000259" key="4">
    <source>
        <dbReference type="Pfam" id="PF00891"/>
    </source>
</evidence>
<evidence type="ECO:0000256" key="3">
    <source>
        <dbReference type="ARBA" id="ARBA00022691"/>
    </source>
</evidence>
<dbReference type="InterPro" id="IPR036390">
    <property type="entry name" value="WH_DNA-bd_sf"/>
</dbReference>
<dbReference type="InterPro" id="IPR012967">
    <property type="entry name" value="COMT_dimerisation"/>
</dbReference>
<dbReference type="InterPro" id="IPR036388">
    <property type="entry name" value="WH-like_DNA-bd_sf"/>
</dbReference>
<dbReference type="Gene3D" id="1.10.287.1350">
    <property type="match status" value="1"/>
</dbReference>
<comment type="caution">
    <text evidence="6">The sequence shown here is derived from an EMBL/GenBank/DDBJ whole genome shotgun (WGS) entry which is preliminary data.</text>
</comment>
<name>A0A917TUB7_9ACTN</name>